<dbReference type="InterPro" id="IPR028098">
    <property type="entry name" value="Glyco_trans_4-like_N"/>
</dbReference>
<sequence>MPQHAPGAASRQLRIVHCFRSPVGGLFRHVRDLVRAQTAAGHEVGIVCDASTGGAREDELFEEVLPFLRLGLQRIPMQRQITPTDITTLTRLYRRIGALDPDVIHTHGAKGGVYGRAIGTLLRVSGKRVARIYCPHGGSLHYDARSTAGKIFFGLERVMEWMTDGFVFVSRYEAEAFAAKVGISQKPFRIAFNGIADEEFEPLPEPRAPRADFLYIGMMRDLKGPDLFIEALARLRDRRGVAPTAHLVGDGPDTERYKALAMRLGLGELAFHPAMPARRAFAMAKRIVVPSRAESMPYIVLEALAAGLPMVATNVGGIPEIFGAASDRLVPPGDPAALASAMERLIDHPDEAAEEAALLRGSIADRFSIAAMAATVDEVYTLALGR</sequence>
<organism evidence="2 3">
    <name type="scientific">Kaistia geumhonensis</name>
    <dbReference type="NCBI Taxonomy" id="410839"/>
    <lineage>
        <taxon>Bacteria</taxon>
        <taxon>Pseudomonadati</taxon>
        <taxon>Pseudomonadota</taxon>
        <taxon>Alphaproteobacteria</taxon>
        <taxon>Hyphomicrobiales</taxon>
        <taxon>Kaistiaceae</taxon>
        <taxon>Kaistia</taxon>
    </lineage>
</organism>
<gene>
    <name evidence="2" type="ORF">QO015_000083</name>
</gene>
<dbReference type="RefSeq" id="WP_266282205.1">
    <property type="nucleotide sequence ID" value="NZ_JAPKNF010000001.1"/>
</dbReference>
<dbReference type="CDD" id="cd03801">
    <property type="entry name" value="GT4_PimA-like"/>
    <property type="match status" value="1"/>
</dbReference>
<dbReference type="SUPFAM" id="SSF53756">
    <property type="entry name" value="UDP-Glycosyltransferase/glycogen phosphorylase"/>
    <property type="match status" value="1"/>
</dbReference>
<comment type="caution">
    <text evidence="2">The sequence shown here is derived from an EMBL/GenBank/DDBJ whole genome shotgun (WGS) entry which is preliminary data.</text>
</comment>
<dbReference type="EMBL" id="JAUSWJ010000001">
    <property type="protein sequence ID" value="MDQ0514470.1"/>
    <property type="molecule type" value="Genomic_DNA"/>
</dbReference>
<protein>
    <submittedName>
        <fullName evidence="2">Glycosyltransferase involved in cell wall biosynthesis</fullName>
    </submittedName>
</protein>
<dbReference type="Proteomes" id="UP001223743">
    <property type="component" value="Unassembled WGS sequence"/>
</dbReference>
<dbReference type="Pfam" id="PF13439">
    <property type="entry name" value="Glyco_transf_4"/>
    <property type="match status" value="1"/>
</dbReference>
<evidence type="ECO:0000259" key="1">
    <source>
        <dbReference type="Pfam" id="PF13439"/>
    </source>
</evidence>
<reference evidence="2 3" key="1">
    <citation type="submission" date="2023-07" db="EMBL/GenBank/DDBJ databases">
        <title>Genomic Encyclopedia of Type Strains, Phase IV (KMG-IV): sequencing the most valuable type-strain genomes for metagenomic binning, comparative biology and taxonomic classification.</title>
        <authorList>
            <person name="Goeker M."/>
        </authorList>
    </citation>
    <scope>NUCLEOTIDE SEQUENCE [LARGE SCALE GENOMIC DNA]</scope>
    <source>
        <strain evidence="2 3">B1-1</strain>
    </source>
</reference>
<keyword evidence="3" id="KW-1185">Reference proteome</keyword>
<proteinExistence type="predicted"/>
<feature type="domain" description="Glycosyltransferase subfamily 4-like N-terminal" evidence="1">
    <location>
        <begin position="23"/>
        <end position="198"/>
    </location>
</feature>
<dbReference type="PANTHER" id="PTHR12526">
    <property type="entry name" value="GLYCOSYLTRANSFERASE"/>
    <property type="match status" value="1"/>
</dbReference>
<dbReference type="Gene3D" id="3.40.50.2000">
    <property type="entry name" value="Glycogen Phosphorylase B"/>
    <property type="match status" value="2"/>
</dbReference>
<name>A0ABU0M0U7_9HYPH</name>
<evidence type="ECO:0000313" key="3">
    <source>
        <dbReference type="Proteomes" id="UP001223743"/>
    </source>
</evidence>
<evidence type="ECO:0000313" key="2">
    <source>
        <dbReference type="EMBL" id="MDQ0514470.1"/>
    </source>
</evidence>
<dbReference type="Pfam" id="PF13692">
    <property type="entry name" value="Glyco_trans_1_4"/>
    <property type="match status" value="1"/>
</dbReference>
<accession>A0ABU0M0U7</accession>